<feature type="coiled-coil region" evidence="10">
    <location>
        <begin position="158"/>
        <end position="195"/>
    </location>
</feature>
<dbReference type="GO" id="GO:0009432">
    <property type="term" value="P:SOS response"/>
    <property type="evidence" value="ECO:0007669"/>
    <property type="project" value="TreeGrafter"/>
</dbReference>
<evidence type="ECO:0000259" key="12">
    <source>
        <dbReference type="Pfam" id="PF02463"/>
    </source>
</evidence>
<dbReference type="CDD" id="cd03241">
    <property type="entry name" value="ABC_RecN"/>
    <property type="match status" value="1"/>
</dbReference>
<protein>
    <recommendedName>
        <fullName evidence="3 9">DNA repair protein RecN</fullName>
    </recommendedName>
    <alternativeName>
        <fullName evidence="8 9">Recombination protein N</fullName>
    </alternativeName>
</protein>
<dbReference type="GO" id="GO:0043590">
    <property type="term" value="C:bacterial nucleoid"/>
    <property type="evidence" value="ECO:0007669"/>
    <property type="project" value="TreeGrafter"/>
</dbReference>
<dbReference type="RefSeq" id="WP_035757508.1">
    <property type="nucleotide sequence ID" value="NZ_JRNH01000031.1"/>
</dbReference>
<dbReference type="PANTHER" id="PTHR11059:SF0">
    <property type="entry name" value="DNA REPAIR PROTEIN RECN"/>
    <property type="match status" value="1"/>
</dbReference>
<accession>A0A095YBW5</accession>
<dbReference type="PANTHER" id="PTHR11059">
    <property type="entry name" value="DNA REPAIR PROTEIN RECN"/>
    <property type="match status" value="1"/>
</dbReference>
<dbReference type="Proteomes" id="UP000053528">
    <property type="component" value="Unassembled WGS sequence"/>
</dbReference>
<evidence type="ECO:0000256" key="5">
    <source>
        <dbReference type="ARBA" id="ARBA00022763"/>
    </source>
</evidence>
<dbReference type="FunFam" id="3.40.50.300:FF:000356">
    <property type="entry name" value="DNA repair protein RecN"/>
    <property type="match status" value="1"/>
</dbReference>
<evidence type="ECO:0000313" key="14">
    <source>
        <dbReference type="Proteomes" id="UP000053528"/>
    </source>
</evidence>
<dbReference type="GO" id="GO:0006281">
    <property type="term" value="P:DNA repair"/>
    <property type="evidence" value="ECO:0007669"/>
    <property type="project" value="UniProtKB-KW"/>
</dbReference>
<evidence type="ECO:0000313" key="13">
    <source>
        <dbReference type="EMBL" id="KGF19586.1"/>
    </source>
</evidence>
<keyword evidence="6" id="KW-0067">ATP-binding</keyword>
<dbReference type="InterPro" id="IPR027417">
    <property type="entry name" value="P-loop_NTPase"/>
</dbReference>
<dbReference type="SUPFAM" id="SSF52540">
    <property type="entry name" value="P-loop containing nucleoside triphosphate hydrolases"/>
    <property type="match status" value="1"/>
</dbReference>
<evidence type="ECO:0000256" key="10">
    <source>
        <dbReference type="SAM" id="Coils"/>
    </source>
</evidence>
<feature type="domain" description="RecF/RecN/SMC N-terminal" evidence="12">
    <location>
        <begin position="2"/>
        <end position="518"/>
    </location>
</feature>
<feature type="region of interest" description="Disordered" evidence="11">
    <location>
        <begin position="551"/>
        <end position="577"/>
    </location>
</feature>
<keyword evidence="5 9" id="KW-0227">DNA damage</keyword>
<name>A0A095YBW5_9MICC</name>
<dbReference type="EMBL" id="JRNH01000031">
    <property type="protein sequence ID" value="KGF19586.1"/>
    <property type="molecule type" value="Genomic_DNA"/>
</dbReference>
<comment type="function">
    <text evidence="1 9">May be involved in recombinational repair of damaged DNA.</text>
</comment>
<dbReference type="GO" id="GO:0006310">
    <property type="term" value="P:DNA recombination"/>
    <property type="evidence" value="ECO:0007669"/>
    <property type="project" value="InterPro"/>
</dbReference>
<dbReference type="AlphaFoldDB" id="A0A095YBW5"/>
<evidence type="ECO:0000256" key="9">
    <source>
        <dbReference type="PIRNR" id="PIRNR003128"/>
    </source>
</evidence>
<comment type="similarity">
    <text evidence="2 9">Belongs to the RecN family.</text>
</comment>
<dbReference type="InterPro" id="IPR003395">
    <property type="entry name" value="RecF/RecN/SMC_N"/>
</dbReference>
<keyword evidence="4" id="KW-0547">Nucleotide-binding</keyword>
<organism evidence="13 14">
    <name type="scientific">Pseudoglutamicibacter albus DNF00011</name>
    <dbReference type="NCBI Taxonomy" id="1401063"/>
    <lineage>
        <taxon>Bacteria</taxon>
        <taxon>Bacillati</taxon>
        <taxon>Actinomycetota</taxon>
        <taxon>Actinomycetes</taxon>
        <taxon>Micrococcales</taxon>
        <taxon>Micrococcaceae</taxon>
        <taxon>Pseudoglutamicibacter</taxon>
    </lineage>
</organism>
<evidence type="ECO:0000256" key="1">
    <source>
        <dbReference type="ARBA" id="ARBA00003618"/>
    </source>
</evidence>
<evidence type="ECO:0000256" key="7">
    <source>
        <dbReference type="ARBA" id="ARBA00023204"/>
    </source>
</evidence>
<reference evidence="13 14" key="1">
    <citation type="submission" date="2014-07" db="EMBL/GenBank/DDBJ databases">
        <authorList>
            <person name="McCorrison J."/>
            <person name="Sanka R."/>
            <person name="Torralba M."/>
            <person name="Gillis M."/>
            <person name="Haft D.H."/>
            <person name="Methe B."/>
            <person name="Sutton G."/>
            <person name="Nelson K.E."/>
        </authorList>
    </citation>
    <scope>NUCLEOTIDE SEQUENCE [LARGE SCALE GENOMIC DNA]</scope>
    <source>
        <strain evidence="13 14">DNF00011</strain>
    </source>
</reference>
<dbReference type="InterPro" id="IPR004604">
    <property type="entry name" value="DNA_recomb/repair_RecN"/>
</dbReference>
<dbReference type="Pfam" id="PF02463">
    <property type="entry name" value="SMC_N"/>
    <property type="match status" value="1"/>
</dbReference>
<evidence type="ECO:0000256" key="11">
    <source>
        <dbReference type="SAM" id="MobiDB-lite"/>
    </source>
</evidence>
<keyword evidence="10" id="KW-0175">Coiled coil</keyword>
<keyword evidence="7 9" id="KW-0234">DNA repair</keyword>
<evidence type="ECO:0000256" key="4">
    <source>
        <dbReference type="ARBA" id="ARBA00022741"/>
    </source>
</evidence>
<dbReference type="PIRSF" id="PIRSF003128">
    <property type="entry name" value="RecN"/>
    <property type="match status" value="1"/>
</dbReference>
<proteinExistence type="inferred from homology"/>
<dbReference type="GO" id="GO:0005524">
    <property type="term" value="F:ATP binding"/>
    <property type="evidence" value="ECO:0007669"/>
    <property type="project" value="UniProtKB-KW"/>
</dbReference>
<evidence type="ECO:0000256" key="6">
    <source>
        <dbReference type="ARBA" id="ARBA00022840"/>
    </source>
</evidence>
<dbReference type="NCBIfam" id="TIGR00634">
    <property type="entry name" value="recN"/>
    <property type="match status" value="1"/>
</dbReference>
<evidence type="ECO:0000256" key="3">
    <source>
        <dbReference type="ARBA" id="ARBA00021315"/>
    </source>
</evidence>
<evidence type="ECO:0000256" key="2">
    <source>
        <dbReference type="ARBA" id="ARBA00009441"/>
    </source>
</evidence>
<evidence type="ECO:0000256" key="8">
    <source>
        <dbReference type="ARBA" id="ARBA00033408"/>
    </source>
</evidence>
<feature type="coiled-coil region" evidence="10">
    <location>
        <begin position="356"/>
        <end position="383"/>
    </location>
</feature>
<comment type="caution">
    <text evidence="13">The sequence shown here is derived from an EMBL/GenBank/DDBJ whole genome shotgun (WGS) entry which is preliminary data.</text>
</comment>
<dbReference type="Gene3D" id="3.40.50.300">
    <property type="entry name" value="P-loop containing nucleotide triphosphate hydrolases"/>
    <property type="match status" value="2"/>
</dbReference>
<sequence length="577" mass="61195">MIESVNIRGLGVIEEASLPFGPGLTVVTGETGAGKTMVVTALGLISGARADSGVVRRGEDSAVVEATVVGSQQDAAFQIAAEAGAETDTEDGADEAVLYLSRTIAAKGRSRAHAGGRAVPVAVLGRIGESLLTVHGQTDQLRLRGAAEQRAALDAFAGAELEAALAQYKAVYQDLKAAREELADVEQNRYERQMEEQTLQAALEEIDAVDPQKGEAQELDARADRLSHIEELREAAVSAHSALVSEEIGEAVDVVSLLDAARRALEAVDSQDPALAEQTQRLREVGYVISDIATELASYQQGLDADGPAELAAVEERRAVLNSLTRKYAPDVDAVIDWAAQARVRHLELSDDPARVEELAEKVEALTSQLAEHAERVHTLRADAAQRLSERVDEELAALAMPNAHLAIEVTEAEPGPHGADEIAFLLAPHSGADPRPLGKGASGGELSRVMLALEVVLAATDPVPTFIFDEVDAGVGGEAAVEIGRRLARLARHVQVIVVTHLPQVAAFGDQHLTINKTSHSEGADGFTASDIKALDEDERVKELARMLAGQSESEAARAHAQELLTDASRERNEAT</sequence>
<gene>
    <name evidence="13" type="ORF">HMPREF2128_09280</name>
</gene>